<dbReference type="InterPro" id="IPR029021">
    <property type="entry name" value="Prot-tyrosine_phosphatase-like"/>
</dbReference>
<evidence type="ECO:0000256" key="2">
    <source>
        <dbReference type="SAM" id="MobiDB-lite"/>
    </source>
</evidence>
<dbReference type="Proteomes" id="UP000324832">
    <property type="component" value="Unassembled WGS sequence"/>
</dbReference>
<dbReference type="Pfam" id="PF06602">
    <property type="entry name" value="Myotub-related"/>
    <property type="match status" value="1"/>
</dbReference>
<evidence type="ECO:0000256" key="1">
    <source>
        <dbReference type="ARBA" id="ARBA00007471"/>
    </source>
</evidence>
<organism evidence="4 5">
    <name type="scientific">Leptidea sinapis</name>
    <dbReference type="NCBI Taxonomy" id="189913"/>
    <lineage>
        <taxon>Eukaryota</taxon>
        <taxon>Metazoa</taxon>
        <taxon>Ecdysozoa</taxon>
        <taxon>Arthropoda</taxon>
        <taxon>Hexapoda</taxon>
        <taxon>Insecta</taxon>
        <taxon>Pterygota</taxon>
        <taxon>Neoptera</taxon>
        <taxon>Endopterygota</taxon>
        <taxon>Lepidoptera</taxon>
        <taxon>Glossata</taxon>
        <taxon>Ditrysia</taxon>
        <taxon>Papilionoidea</taxon>
        <taxon>Pieridae</taxon>
        <taxon>Dismorphiinae</taxon>
        <taxon>Leptidea</taxon>
    </lineage>
</organism>
<protein>
    <recommendedName>
        <fullName evidence="3">Myotubularin phosphatase domain-containing protein</fullName>
    </recommendedName>
</protein>
<feature type="compositionally biased region" description="Basic residues" evidence="2">
    <location>
        <begin position="133"/>
        <end position="146"/>
    </location>
</feature>
<dbReference type="EMBL" id="FZQP02002192">
    <property type="protein sequence ID" value="VVC94971.1"/>
    <property type="molecule type" value="Genomic_DNA"/>
</dbReference>
<keyword evidence="5" id="KW-1185">Reference proteome</keyword>
<feature type="region of interest" description="Disordered" evidence="2">
    <location>
        <begin position="268"/>
        <end position="290"/>
    </location>
</feature>
<sequence>MVCTEGGVTAEHVRCLHQMIPGVAPLLPAEGALFLTNYRIIFKGTPKGIRTHAHLEHALHDGLQLRSATAQLIKVTSEQTEAFRKQLARARHPQHPTLHFALAPRAAPAPALAQPKHHTLKGFAKKTLLKTARRAGLKPKPSKRQKYVLPSADERSLTSPPLMSSLSADTLSLEELDLGSSESAEAPAARTLERVRERAYARDWARLGLADPPFRLAHANAVYTLCRSYPGVIAVPESISDESLRRCARTYRQNRSGASHRAGVMGMLKSSSHQTTTAAQGSTETTSSLEQERFLSTLVNLTPASRGDLEDSSLSLDSLLLC</sequence>
<dbReference type="PROSITE" id="PS51339">
    <property type="entry name" value="PPASE_MYOTUBULARIN"/>
    <property type="match status" value="1"/>
</dbReference>
<accession>A0A5E4QBG9</accession>
<dbReference type="PANTHER" id="PTHR10807:SF109">
    <property type="entry name" value="SET DOMAIN BINDING FACTOR, ISOFORM A"/>
    <property type="match status" value="1"/>
</dbReference>
<dbReference type="GO" id="GO:0005737">
    <property type="term" value="C:cytoplasm"/>
    <property type="evidence" value="ECO:0007669"/>
    <property type="project" value="TreeGrafter"/>
</dbReference>
<evidence type="ECO:0000313" key="5">
    <source>
        <dbReference type="Proteomes" id="UP000324832"/>
    </source>
</evidence>
<gene>
    <name evidence="4" type="ORF">LSINAPIS_LOCUS6797</name>
</gene>
<evidence type="ECO:0000259" key="3">
    <source>
        <dbReference type="PROSITE" id="PS51339"/>
    </source>
</evidence>
<name>A0A5E4QBG9_9NEOP</name>
<comment type="similarity">
    <text evidence="1">Belongs to the protein-tyrosine phosphatase family. Non-receptor class myotubularin subfamily.</text>
</comment>
<dbReference type="PANTHER" id="PTHR10807">
    <property type="entry name" value="MYOTUBULARIN-RELATED"/>
    <property type="match status" value="1"/>
</dbReference>
<dbReference type="SUPFAM" id="SSF52799">
    <property type="entry name" value="(Phosphotyrosine protein) phosphatases II"/>
    <property type="match status" value="1"/>
</dbReference>
<evidence type="ECO:0000313" key="4">
    <source>
        <dbReference type="EMBL" id="VVC94971.1"/>
    </source>
</evidence>
<reference evidence="4 5" key="1">
    <citation type="submission" date="2017-07" db="EMBL/GenBank/DDBJ databases">
        <authorList>
            <person name="Talla V."/>
            <person name="Backstrom N."/>
        </authorList>
    </citation>
    <scope>NUCLEOTIDE SEQUENCE [LARGE SCALE GENOMIC DNA]</scope>
</reference>
<feature type="domain" description="Myotubularin phosphatase" evidence="3">
    <location>
        <begin position="194"/>
        <end position="322"/>
    </location>
</feature>
<dbReference type="GO" id="GO:0016020">
    <property type="term" value="C:membrane"/>
    <property type="evidence" value="ECO:0007669"/>
    <property type="project" value="TreeGrafter"/>
</dbReference>
<dbReference type="InterPro" id="IPR010569">
    <property type="entry name" value="Myotubularin-like_Pase_dom"/>
</dbReference>
<dbReference type="AlphaFoldDB" id="A0A5E4QBG9"/>
<feature type="compositionally biased region" description="Low complexity" evidence="2">
    <location>
        <begin position="274"/>
        <end position="288"/>
    </location>
</feature>
<dbReference type="GO" id="GO:0005085">
    <property type="term" value="F:guanyl-nucleotide exchange factor activity"/>
    <property type="evidence" value="ECO:0007669"/>
    <property type="project" value="TreeGrafter"/>
</dbReference>
<feature type="region of interest" description="Disordered" evidence="2">
    <location>
        <begin position="133"/>
        <end position="163"/>
    </location>
</feature>
<dbReference type="InterPro" id="IPR030564">
    <property type="entry name" value="Myotubularin"/>
</dbReference>
<proteinExistence type="inferred from homology"/>